<reference evidence="1 2" key="1">
    <citation type="journal article" date="2023" name="Commun. Biol.">
        <title>Genome analysis of Parmales, the sister group of diatoms, reveals the evolutionary specialization of diatoms from phago-mixotrophs to photoautotrophs.</title>
        <authorList>
            <person name="Ban H."/>
            <person name="Sato S."/>
            <person name="Yoshikawa S."/>
            <person name="Yamada K."/>
            <person name="Nakamura Y."/>
            <person name="Ichinomiya M."/>
            <person name="Sato N."/>
            <person name="Blanc-Mathieu R."/>
            <person name="Endo H."/>
            <person name="Kuwata A."/>
            <person name="Ogata H."/>
        </authorList>
    </citation>
    <scope>NUCLEOTIDE SEQUENCE [LARGE SCALE GENOMIC DNA]</scope>
</reference>
<name>A0ABQ6N017_9STRA</name>
<accession>A0ABQ6N017</accession>
<proteinExistence type="predicted"/>
<sequence>KQIASDTVKKEIRRRSSAEDLKAAGILKTSVEEGAGKLEGQMRKQSLDKKVGRRPSMQEIGDLGLLNKEDVVEDAVVPEKKAEPKKRFFGLF</sequence>
<dbReference type="Proteomes" id="UP001165060">
    <property type="component" value="Unassembled WGS sequence"/>
</dbReference>
<protein>
    <submittedName>
        <fullName evidence="1">Uncharacterized protein</fullName>
    </submittedName>
</protein>
<evidence type="ECO:0000313" key="1">
    <source>
        <dbReference type="EMBL" id="GMI36828.1"/>
    </source>
</evidence>
<dbReference type="EMBL" id="BRYB01004788">
    <property type="protein sequence ID" value="GMI36828.1"/>
    <property type="molecule type" value="Genomic_DNA"/>
</dbReference>
<organism evidence="1 2">
    <name type="scientific">Tetraparma gracilis</name>
    <dbReference type="NCBI Taxonomy" id="2962635"/>
    <lineage>
        <taxon>Eukaryota</taxon>
        <taxon>Sar</taxon>
        <taxon>Stramenopiles</taxon>
        <taxon>Ochrophyta</taxon>
        <taxon>Bolidophyceae</taxon>
        <taxon>Parmales</taxon>
        <taxon>Triparmaceae</taxon>
        <taxon>Tetraparma</taxon>
    </lineage>
</organism>
<feature type="non-terminal residue" evidence="1">
    <location>
        <position position="1"/>
    </location>
</feature>
<comment type="caution">
    <text evidence="1">The sequence shown here is derived from an EMBL/GenBank/DDBJ whole genome shotgun (WGS) entry which is preliminary data.</text>
</comment>
<keyword evidence="2" id="KW-1185">Reference proteome</keyword>
<gene>
    <name evidence="1" type="ORF">TeGR_g13620</name>
</gene>
<evidence type="ECO:0000313" key="2">
    <source>
        <dbReference type="Proteomes" id="UP001165060"/>
    </source>
</evidence>